<feature type="transmembrane region" description="Helical" evidence="1">
    <location>
        <begin position="70"/>
        <end position="88"/>
    </location>
</feature>
<feature type="transmembrane region" description="Helical" evidence="1">
    <location>
        <begin position="30"/>
        <end position="49"/>
    </location>
</feature>
<feature type="transmembrane region" description="Helical" evidence="1">
    <location>
        <begin position="266"/>
        <end position="288"/>
    </location>
</feature>
<feature type="transmembrane region" description="Helical" evidence="1">
    <location>
        <begin position="368"/>
        <end position="392"/>
    </location>
</feature>
<feature type="transmembrane region" description="Helical" evidence="1">
    <location>
        <begin position="201"/>
        <end position="222"/>
    </location>
</feature>
<feature type="transmembrane region" description="Helical" evidence="1">
    <location>
        <begin position="94"/>
        <end position="117"/>
    </location>
</feature>
<feature type="transmembrane region" description="Helical" evidence="1">
    <location>
        <begin position="300"/>
        <end position="327"/>
    </location>
</feature>
<evidence type="ECO:0000256" key="1">
    <source>
        <dbReference type="SAM" id="Phobius"/>
    </source>
</evidence>
<feature type="transmembrane region" description="Helical" evidence="1">
    <location>
        <begin position="228"/>
        <end position="246"/>
    </location>
</feature>
<evidence type="ECO:0008006" key="4">
    <source>
        <dbReference type="Google" id="ProtNLM"/>
    </source>
</evidence>
<reference evidence="2 3" key="1">
    <citation type="journal article" date="2019" name="Int. J. Syst. Evol. Microbiol.">
        <title>The Global Catalogue of Microorganisms (GCM) 10K type strain sequencing project: providing services to taxonomists for standard genome sequencing and annotation.</title>
        <authorList>
            <consortium name="The Broad Institute Genomics Platform"/>
            <consortium name="The Broad Institute Genome Sequencing Center for Infectious Disease"/>
            <person name="Wu L."/>
            <person name="Ma J."/>
        </authorList>
    </citation>
    <scope>NUCLEOTIDE SEQUENCE [LARGE SCALE GENOMIC DNA]</scope>
    <source>
        <strain evidence="2 3">JCM 16013</strain>
    </source>
</reference>
<dbReference type="Proteomes" id="UP001499854">
    <property type="component" value="Unassembled WGS sequence"/>
</dbReference>
<keyword evidence="1" id="KW-0812">Transmembrane</keyword>
<feature type="transmembrane region" description="Helical" evidence="1">
    <location>
        <begin position="129"/>
        <end position="150"/>
    </location>
</feature>
<dbReference type="EMBL" id="BAAAQM010000004">
    <property type="protein sequence ID" value="GAA1957258.1"/>
    <property type="molecule type" value="Genomic_DNA"/>
</dbReference>
<keyword evidence="3" id="KW-1185">Reference proteome</keyword>
<accession>A0ABN2QSE9</accession>
<sequence length="418" mass="42439">MVAAALVTGYLLAAVVVIVAQRAVPVPQWLALHLLLLGAATNAVFVWSRHFTQALLHARPGSENAAHTRLGVLNAGVVSVLAGVAAAWTPLAIAGATLVAAAVIAHVMSLIAMARGATMAGRLRITVRFYVAGGFALALGASLGALLASHAAHSDSWERAVVLTHAHLNVLGWLGLSVIGTQFMLWPAVLRTRMVDDAPAVARRVLTGAVAGLAVAVASLLLSPELGAAHWTAAAGMALYAGSVTYSLKPALSEVRTGRPRSAPAFALLAGNLWLIAALGIDVVGLAFGTDTADSLLDHVLVPVLGIGVVVQILTGALSFLLPVTVGGGPAGNRRMSAVLAYGWPVRAVLGNAGVMILAAASGQAWRVAGWIGVLAGFGSFPLLIAAALVAARKPSSQAAGGEAMARRTPGLNARSAR</sequence>
<gene>
    <name evidence="2" type="ORF">GCM10009838_11550</name>
</gene>
<protein>
    <recommendedName>
        <fullName evidence="4">Copper oxidase</fullName>
    </recommendedName>
</protein>
<keyword evidence="1" id="KW-1133">Transmembrane helix</keyword>
<organism evidence="2 3">
    <name type="scientific">Catenulispora subtropica</name>
    <dbReference type="NCBI Taxonomy" id="450798"/>
    <lineage>
        <taxon>Bacteria</taxon>
        <taxon>Bacillati</taxon>
        <taxon>Actinomycetota</taxon>
        <taxon>Actinomycetes</taxon>
        <taxon>Catenulisporales</taxon>
        <taxon>Catenulisporaceae</taxon>
        <taxon>Catenulispora</taxon>
    </lineage>
</organism>
<name>A0ABN2QSE9_9ACTN</name>
<evidence type="ECO:0000313" key="3">
    <source>
        <dbReference type="Proteomes" id="UP001499854"/>
    </source>
</evidence>
<proteinExistence type="predicted"/>
<feature type="transmembrane region" description="Helical" evidence="1">
    <location>
        <begin position="170"/>
        <end position="189"/>
    </location>
</feature>
<feature type="transmembrane region" description="Helical" evidence="1">
    <location>
        <begin position="339"/>
        <end position="362"/>
    </location>
</feature>
<keyword evidence="1" id="KW-0472">Membrane</keyword>
<comment type="caution">
    <text evidence="2">The sequence shown here is derived from an EMBL/GenBank/DDBJ whole genome shotgun (WGS) entry which is preliminary data.</text>
</comment>
<evidence type="ECO:0000313" key="2">
    <source>
        <dbReference type="EMBL" id="GAA1957258.1"/>
    </source>
</evidence>